<organism evidence="8">
    <name type="scientific">mine drainage metagenome</name>
    <dbReference type="NCBI Taxonomy" id="410659"/>
    <lineage>
        <taxon>unclassified sequences</taxon>
        <taxon>metagenomes</taxon>
        <taxon>ecological metagenomes</taxon>
    </lineage>
</organism>
<evidence type="ECO:0000256" key="6">
    <source>
        <dbReference type="ARBA" id="ARBA00023296"/>
    </source>
</evidence>
<dbReference type="GO" id="GO:0003677">
    <property type="term" value="F:DNA binding"/>
    <property type="evidence" value="ECO:0007669"/>
    <property type="project" value="UniProtKB-KW"/>
</dbReference>
<evidence type="ECO:0000256" key="5">
    <source>
        <dbReference type="ARBA" id="ARBA00023195"/>
    </source>
</evidence>
<dbReference type="Pfam" id="PF14659">
    <property type="entry name" value="Phage_int_SAM_3"/>
    <property type="match status" value="1"/>
</dbReference>
<comment type="caution">
    <text evidence="8">The sequence shown here is derived from an EMBL/GenBank/DDBJ whole genome shotgun (WGS) entry which is preliminary data.</text>
</comment>
<dbReference type="InterPro" id="IPR011010">
    <property type="entry name" value="DNA_brk_join_enz"/>
</dbReference>
<dbReference type="PANTHER" id="PTHR30629">
    <property type="entry name" value="PROPHAGE INTEGRASE"/>
    <property type="match status" value="1"/>
</dbReference>
<evidence type="ECO:0000256" key="1">
    <source>
        <dbReference type="ARBA" id="ARBA00008857"/>
    </source>
</evidence>
<dbReference type="Gene3D" id="1.10.443.10">
    <property type="entry name" value="Intergrase catalytic core"/>
    <property type="match status" value="1"/>
</dbReference>
<reference evidence="8" key="2">
    <citation type="journal article" date="2014" name="ISME J.">
        <title>Microbial stratification in low pH oxic and suboxic macroscopic growths along an acid mine drainage.</title>
        <authorList>
            <person name="Mendez-Garcia C."/>
            <person name="Mesa V."/>
            <person name="Sprenger R.R."/>
            <person name="Richter M."/>
            <person name="Diez M.S."/>
            <person name="Solano J."/>
            <person name="Bargiela R."/>
            <person name="Golyshina O.V."/>
            <person name="Manteca A."/>
            <person name="Ramos J.L."/>
            <person name="Gallego J.R."/>
            <person name="Llorente I."/>
            <person name="Martins Dos Santos V.A."/>
            <person name="Jensen O.N."/>
            <person name="Pelaez A.I."/>
            <person name="Sanchez J."/>
            <person name="Ferrer M."/>
        </authorList>
    </citation>
    <scope>NUCLEOTIDE SEQUENCE</scope>
</reference>
<reference evidence="8" key="1">
    <citation type="submission" date="2013-08" db="EMBL/GenBank/DDBJ databases">
        <authorList>
            <person name="Mendez C."/>
            <person name="Richter M."/>
            <person name="Ferrer M."/>
            <person name="Sanchez J."/>
        </authorList>
    </citation>
    <scope>NUCLEOTIDE SEQUENCE</scope>
</reference>
<evidence type="ECO:0000256" key="4">
    <source>
        <dbReference type="ARBA" id="ARBA00023172"/>
    </source>
</evidence>
<dbReference type="InterPro" id="IPR010998">
    <property type="entry name" value="Integrase_recombinase_N"/>
</dbReference>
<feature type="domain" description="Tyr recombinase" evidence="7">
    <location>
        <begin position="122"/>
        <end position="164"/>
    </location>
</feature>
<dbReference type="GO" id="GO:0046718">
    <property type="term" value="P:symbiont entry into host cell"/>
    <property type="evidence" value="ECO:0007669"/>
    <property type="project" value="UniProtKB-KW"/>
</dbReference>
<dbReference type="PANTHER" id="PTHR30629:SF2">
    <property type="entry name" value="PROPHAGE INTEGRASE INTS-RELATED"/>
    <property type="match status" value="1"/>
</dbReference>
<dbReference type="SUPFAM" id="SSF56349">
    <property type="entry name" value="DNA breaking-rejoining enzymes"/>
    <property type="match status" value="1"/>
</dbReference>
<evidence type="ECO:0000256" key="3">
    <source>
        <dbReference type="ARBA" id="ARBA00023125"/>
    </source>
</evidence>
<evidence type="ECO:0000259" key="7">
    <source>
        <dbReference type="PROSITE" id="PS51898"/>
    </source>
</evidence>
<protein>
    <submittedName>
        <fullName evidence="8">Phage integrase</fullName>
    </submittedName>
</protein>
<accession>T1B2Y9</accession>
<dbReference type="InterPro" id="IPR013762">
    <property type="entry name" value="Integrase-like_cat_sf"/>
</dbReference>
<dbReference type="GO" id="GO:0075713">
    <property type="term" value="P:establishment of integrated proviral latency"/>
    <property type="evidence" value="ECO:0007669"/>
    <property type="project" value="UniProtKB-KW"/>
</dbReference>
<evidence type="ECO:0000313" key="8">
    <source>
        <dbReference type="EMBL" id="EQD48720.1"/>
    </source>
</evidence>
<dbReference type="PROSITE" id="PS51898">
    <property type="entry name" value="TYR_RECOMBINASE"/>
    <property type="match status" value="1"/>
</dbReference>
<dbReference type="InterPro" id="IPR002104">
    <property type="entry name" value="Integrase_catalytic"/>
</dbReference>
<dbReference type="AlphaFoldDB" id="T1B2Y9"/>
<dbReference type="Gene3D" id="1.10.150.130">
    <property type="match status" value="1"/>
</dbReference>
<gene>
    <name evidence="8" type="ORF">B1A_13940</name>
</gene>
<name>T1B2Y9_9ZZZZ</name>
<sequence>KKIRRQIDDGLEVIDTGLKVAPLFERWHDDILRHQVGLAASSNYKSVADHHIVPTLGNKKVVDLRVTDVDRLLSKKLDGGLSVSTVRRIRSVFAQCLDQGIRWGIVNRNVATLSRAPREARKEGRTLTPDQARQLIEYLEGKRNEALWILMLSTGLRRGEALGL</sequence>
<feature type="non-terminal residue" evidence="8">
    <location>
        <position position="1"/>
    </location>
</feature>
<keyword evidence="4" id="KW-0233">DNA recombination</keyword>
<proteinExistence type="inferred from homology"/>
<comment type="similarity">
    <text evidence="1">Belongs to the 'phage' integrase family.</text>
</comment>
<dbReference type="GO" id="GO:0015074">
    <property type="term" value="P:DNA integration"/>
    <property type="evidence" value="ECO:0007669"/>
    <property type="project" value="UniProtKB-KW"/>
</dbReference>
<keyword evidence="6" id="KW-1160">Virus entry into host cell</keyword>
<keyword evidence="5" id="KW-1179">Viral genome integration</keyword>
<evidence type="ECO:0000256" key="2">
    <source>
        <dbReference type="ARBA" id="ARBA00022908"/>
    </source>
</evidence>
<keyword evidence="3" id="KW-0238">DNA-binding</keyword>
<dbReference type="GO" id="GO:0044826">
    <property type="term" value="P:viral genome integration into host DNA"/>
    <property type="evidence" value="ECO:0007669"/>
    <property type="project" value="UniProtKB-KW"/>
</dbReference>
<dbReference type="InterPro" id="IPR004107">
    <property type="entry name" value="Integrase_SAM-like_N"/>
</dbReference>
<keyword evidence="2" id="KW-0229">DNA integration</keyword>
<dbReference type="EMBL" id="AUZX01010229">
    <property type="protein sequence ID" value="EQD48720.1"/>
    <property type="molecule type" value="Genomic_DNA"/>
</dbReference>
<dbReference type="InterPro" id="IPR050808">
    <property type="entry name" value="Phage_Integrase"/>
</dbReference>
<feature type="non-terminal residue" evidence="8">
    <location>
        <position position="164"/>
    </location>
</feature>
<dbReference type="GO" id="GO:0006310">
    <property type="term" value="P:DNA recombination"/>
    <property type="evidence" value="ECO:0007669"/>
    <property type="project" value="UniProtKB-KW"/>
</dbReference>